<accession>A0ACC1R0K4</accession>
<gene>
    <name evidence="1" type="ORF">NLG97_g2790</name>
</gene>
<evidence type="ECO:0000313" key="2">
    <source>
        <dbReference type="Proteomes" id="UP001148737"/>
    </source>
</evidence>
<organism evidence="1 2">
    <name type="scientific">Lecanicillium saksenae</name>
    <dbReference type="NCBI Taxonomy" id="468837"/>
    <lineage>
        <taxon>Eukaryota</taxon>
        <taxon>Fungi</taxon>
        <taxon>Dikarya</taxon>
        <taxon>Ascomycota</taxon>
        <taxon>Pezizomycotina</taxon>
        <taxon>Sordariomycetes</taxon>
        <taxon>Hypocreomycetidae</taxon>
        <taxon>Hypocreales</taxon>
        <taxon>Cordycipitaceae</taxon>
        <taxon>Lecanicillium</taxon>
    </lineage>
</organism>
<dbReference type="Proteomes" id="UP001148737">
    <property type="component" value="Unassembled WGS sequence"/>
</dbReference>
<sequence>MSGAMAVVLAALLGHFDKSAIFDASVMTAVSIGLAILLTPLYQNVPREALPRRPAAIWTVILLCLVVLLLQLASIIAWRENGLFVSWISFLASIFSFFGTLGVIFVFNSSYAFAFPPVAFPSIFLASTLPYELAMAQHCLKSNASSILALQLAIIIMKSLAVGVGYVSRSRFFPKHPAASSHQYFLPWSSFTSIPGLRSNFTLEDLPDIPWEDEPGALYRRFCLHFNEADKRSDLALIKATLLTIKPHLVASIPLHLGHIALSLSLPFLVRRVLKTALLEDFSLWSIGLDISGTLFVFLGIGVCIPDLLLGIVLPADLFWKVLKFLSQAADHRATTAARTIYIAAVYDKTTRLNADEIDRTLLGASMSQVMNDVEELLRSARGCVWAGIHAFLGLAFLLPLAGKASFFIVLPMLFVAARSVNSASLEAERRKVYDEKRLSRTKVILSVVAQILNIKMMGLEAITAKYLQREKAAEIAALLQERYSRMIVFVLAAFNHGVTPGFVFGGLIYLNASGENMLGPNVFACFVMMAIIVDAGEQAIDKMTNGSAGILSVERVQNYLIRPEIPDWRQQGGGEDDADDDAEEDEEEGQRHIISGYPRVDPMASFGVDVRSISVASSQGHDILQGLSMQVMRGSVAVVYGTEPYGKSTLARAILGEIPFYEGSVTLGTENVAFCGQDAWVENQTIESNIVGSHTLLRSWYNRVIGACLLASDINRLPERSQTMAGSHGCNLDVSFKQRVALARTIFGRAQLLVLDGVLAAVHPDIARRILQNLFGPNGLVRSWDCTVVLTTSNYQHLGYASVIFEMGEEHKFNCYTDVTRYLRHGNPSLRRQHEQPIYRNADLHATTEARSIQLQLSIFAENDEHSHEQKKLNLLHYFLHPAGLFLIVLFPLAAAGAATMKKMPGIFLRLSLLKGELDEDCLLGYMAFAIGSIVCNRISAGFTEDVPAVSRDLPLLFMQLCFMAATCLLNITIFTATAKYAWLLIAVNLIVLYHSRIVYAPYSQQLRLLERQSIAATAAMAAETVDGIQYIRASGTQDDYMERLHPILCGVQKTFYHKCSANSRLVLIFDIFAALSATFLVVLAHTFPQTSSAAALGLAFTTLLRFSGETTFLIRILSRLDDCLGFVSRIQAFCANTPAESSATSDYPVHTSWPAFGRIDFENVTTNRSDGEGDLLTTHNLEAVNLSLPPMEKAGICAKVGHGQSALFLTLLGLEEYTGIISVDTLDIRSVPSQLLRSRITTITQDGLELHGSVRLNLDPMSIIEPHFSDMDLLNVLERVGLWHIVSKKGGLDTNISLMRFTPVQRQLFGLARAALHRRRAGTNIVLIDKATSNLEGDQERGMQDFMDGEFATCTVITVADRMTAVETADHLCILEAGALKRVLQAHFIDFTEEIVG</sequence>
<keyword evidence="2" id="KW-1185">Reference proteome</keyword>
<dbReference type="EMBL" id="JANAKD010000206">
    <property type="protein sequence ID" value="KAJ3496255.1"/>
    <property type="molecule type" value="Genomic_DNA"/>
</dbReference>
<reference evidence="1" key="1">
    <citation type="submission" date="2022-07" db="EMBL/GenBank/DDBJ databases">
        <title>Genome Sequence of Lecanicillium saksenae.</title>
        <authorList>
            <person name="Buettner E."/>
        </authorList>
    </citation>
    <scope>NUCLEOTIDE SEQUENCE</scope>
    <source>
        <strain evidence="1">VT-O1</strain>
    </source>
</reference>
<comment type="caution">
    <text evidence="1">The sequence shown here is derived from an EMBL/GenBank/DDBJ whole genome shotgun (WGS) entry which is preliminary data.</text>
</comment>
<protein>
    <submittedName>
        <fullName evidence="1">Uncharacterized protein</fullName>
    </submittedName>
</protein>
<name>A0ACC1R0K4_9HYPO</name>
<evidence type="ECO:0000313" key="1">
    <source>
        <dbReference type="EMBL" id="KAJ3496255.1"/>
    </source>
</evidence>
<proteinExistence type="predicted"/>